<dbReference type="EMBL" id="BKAG01000016">
    <property type="protein sequence ID" value="GEP43236.1"/>
    <property type="molecule type" value="Genomic_DNA"/>
</dbReference>
<name>A0A512M916_9BACT</name>
<dbReference type="AlphaFoldDB" id="A0A512M916"/>
<evidence type="ECO:0000256" key="2">
    <source>
        <dbReference type="SAM" id="Phobius"/>
    </source>
</evidence>
<evidence type="ECO:0000256" key="1">
    <source>
        <dbReference type="SAM" id="MobiDB-lite"/>
    </source>
</evidence>
<proteinExistence type="predicted"/>
<organism evidence="3 4">
    <name type="scientific">Brevifollis gellanilyticus</name>
    <dbReference type="NCBI Taxonomy" id="748831"/>
    <lineage>
        <taxon>Bacteria</taxon>
        <taxon>Pseudomonadati</taxon>
        <taxon>Verrucomicrobiota</taxon>
        <taxon>Verrucomicrobiia</taxon>
        <taxon>Verrucomicrobiales</taxon>
        <taxon>Verrucomicrobiaceae</taxon>
    </lineage>
</organism>
<reference evidence="3 4" key="1">
    <citation type="submission" date="2019-07" db="EMBL/GenBank/DDBJ databases">
        <title>Whole genome shotgun sequence of Brevifollis gellanilyticus NBRC 108608.</title>
        <authorList>
            <person name="Hosoyama A."/>
            <person name="Uohara A."/>
            <person name="Ohji S."/>
            <person name="Ichikawa N."/>
        </authorList>
    </citation>
    <scope>NUCLEOTIDE SEQUENCE [LARGE SCALE GENOMIC DNA]</scope>
    <source>
        <strain evidence="3 4">NBRC 108608</strain>
    </source>
</reference>
<gene>
    <name evidence="3" type="ORF">BGE01nite_25270</name>
</gene>
<keyword evidence="2" id="KW-0472">Membrane</keyword>
<keyword evidence="2" id="KW-1133">Transmembrane helix</keyword>
<feature type="transmembrane region" description="Helical" evidence="2">
    <location>
        <begin position="12"/>
        <end position="34"/>
    </location>
</feature>
<dbReference type="OrthoDB" id="191830at2"/>
<accession>A0A512M916</accession>
<dbReference type="Proteomes" id="UP000321577">
    <property type="component" value="Unassembled WGS sequence"/>
</dbReference>
<feature type="region of interest" description="Disordered" evidence="1">
    <location>
        <begin position="40"/>
        <end position="79"/>
    </location>
</feature>
<evidence type="ECO:0000313" key="3">
    <source>
        <dbReference type="EMBL" id="GEP43236.1"/>
    </source>
</evidence>
<evidence type="ECO:0000313" key="4">
    <source>
        <dbReference type="Proteomes" id="UP000321577"/>
    </source>
</evidence>
<dbReference type="RefSeq" id="WP_146850818.1">
    <property type="nucleotide sequence ID" value="NZ_BKAG01000016.1"/>
</dbReference>
<keyword evidence="4" id="KW-1185">Reference proteome</keyword>
<comment type="caution">
    <text evidence="3">The sequence shown here is derived from an EMBL/GenBank/DDBJ whole genome shotgun (WGS) entry which is preliminary data.</text>
</comment>
<protein>
    <submittedName>
        <fullName evidence="3">Uncharacterized protein</fullName>
    </submittedName>
</protein>
<sequence length="202" mass="22304">MSSAFGSEILPRRLLGCLVPLILVAVIILGGRYWTFEDRDSAPPSEASSIQTGKPPGQTAPLPGEQILASYGKPDTRPEEDLSMMAHAFSNLTLLIKGDAPFRMGANEEFAAALRGKNRDRLRLLPDTHPCFNAQGQIVDRWATPLFFHVNDRDHIDIRSAGPDKEMGTPDDLHRRYDGQFLHGEALNSRSLDEAGRSPMAR</sequence>
<keyword evidence="2" id="KW-0812">Transmembrane</keyword>